<keyword evidence="5" id="KW-0443">Lipid metabolism</keyword>
<comment type="similarity">
    <text evidence="1">Belongs to the AB hydrolase superfamily. Lipase family.</text>
</comment>
<dbReference type="OrthoDB" id="9974421at2759"/>
<keyword evidence="2" id="KW-0732">Signal</keyword>
<dbReference type="GO" id="GO:0016787">
    <property type="term" value="F:hydrolase activity"/>
    <property type="evidence" value="ECO:0007669"/>
    <property type="project" value="UniProtKB-KW"/>
</dbReference>
<gene>
    <name evidence="8" type="ORF">HCN44_000121</name>
</gene>
<dbReference type="FunFam" id="3.40.50.1820:FF:000021">
    <property type="entry name" value="Lipase"/>
    <property type="match status" value="1"/>
</dbReference>
<dbReference type="FunFam" id="3.40.50.1820:FF:000057">
    <property type="entry name" value="Lipase"/>
    <property type="match status" value="2"/>
</dbReference>
<keyword evidence="3" id="KW-0378">Hydrolase</keyword>
<dbReference type="Proteomes" id="UP000639338">
    <property type="component" value="Unassembled WGS sequence"/>
</dbReference>
<evidence type="ECO:0000256" key="4">
    <source>
        <dbReference type="ARBA" id="ARBA00022963"/>
    </source>
</evidence>
<evidence type="ECO:0000313" key="9">
    <source>
        <dbReference type="Proteomes" id="UP000639338"/>
    </source>
</evidence>
<evidence type="ECO:0000256" key="2">
    <source>
        <dbReference type="ARBA" id="ARBA00022729"/>
    </source>
</evidence>
<dbReference type="EMBL" id="JACMRX010000004">
    <property type="protein sequence ID" value="KAF7990316.1"/>
    <property type="molecule type" value="Genomic_DNA"/>
</dbReference>
<name>A0A834XT45_APHGI</name>
<evidence type="ECO:0000256" key="3">
    <source>
        <dbReference type="ARBA" id="ARBA00022801"/>
    </source>
</evidence>
<reference evidence="8 9" key="1">
    <citation type="submission" date="2020-08" db="EMBL/GenBank/DDBJ databases">
        <title>Aphidius gifuensis genome sequencing and assembly.</title>
        <authorList>
            <person name="Du Z."/>
        </authorList>
    </citation>
    <scope>NUCLEOTIDE SEQUENCE [LARGE SCALE GENOMIC DNA]</scope>
    <source>
        <strain evidence="8">YNYX2018</strain>
        <tissue evidence="8">Adults</tissue>
    </source>
</reference>
<proteinExistence type="inferred from homology"/>
<feature type="domain" description="Partial AB-hydrolase lipase" evidence="7">
    <location>
        <begin position="714"/>
        <end position="772"/>
    </location>
</feature>
<feature type="domain" description="Partial AB-hydrolase lipase" evidence="7">
    <location>
        <begin position="355"/>
        <end position="415"/>
    </location>
</feature>
<evidence type="ECO:0000313" key="8">
    <source>
        <dbReference type="EMBL" id="KAF7990316.1"/>
    </source>
</evidence>
<dbReference type="GO" id="GO:0016042">
    <property type="term" value="P:lipid catabolic process"/>
    <property type="evidence" value="ECO:0007669"/>
    <property type="project" value="UniProtKB-KW"/>
</dbReference>
<comment type="caution">
    <text evidence="8">The sequence shown here is derived from an EMBL/GenBank/DDBJ whole genome shotgun (WGS) entry which is preliminary data.</text>
</comment>
<keyword evidence="4" id="KW-0442">Lipid degradation</keyword>
<organism evidence="8 9">
    <name type="scientific">Aphidius gifuensis</name>
    <name type="common">Parasitoid wasp</name>
    <dbReference type="NCBI Taxonomy" id="684658"/>
    <lineage>
        <taxon>Eukaryota</taxon>
        <taxon>Metazoa</taxon>
        <taxon>Ecdysozoa</taxon>
        <taxon>Arthropoda</taxon>
        <taxon>Hexapoda</taxon>
        <taxon>Insecta</taxon>
        <taxon>Pterygota</taxon>
        <taxon>Neoptera</taxon>
        <taxon>Endopterygota</taxon>
        <taxon>Hymenoptera</taxon>
        <taxon>Apocrita</taxon>
        <taxon>Ichneumonoidea</taxon>
        <taxon>Braconidae</taxon>
        <taxon>Aphidiinae</taxon>
        <taxon>Aphidius</taxon>
    </lineage>
</organism>
<accession>A0A834XT45</accession>
<dbReference type="PANTHER" id="PTHR11005">
    <property type="entry name" value="LYSOSOMAL ACID LIPASE-RELATED"/>
    <property type="match status" value="1"/>
</dbReference>
<sequence>MCYIIIELIEKSGYLGEQYNVTTEDGYILNVFRIIKSPSEFSNKSIDKPVIFMLCGLPTNSDTWLFQGPERSLAMQLADEGYDVWLGNFRGTTYGRSHIKLSPNDKKFWDYSFHEHGYYDVPASVDFVLNITNQNSLIYIGMSMGTTTIFTTLSERPEYNSKIQLVICLAPVTGFFNKPATELSVVPIAIFILSTIDSTGSFETIPQSPIYSFLIEEICRKHDIVDLCMMPLDVTCGKNREQTDTFTLSLALKYFPAGTSGKTFLHYGQFVLQKNGFRKFDYGNIKNIQHYGKSKPPKYNLKNVKSPMLFFYDTEEIIKKISSKVIAEPVPHKAFNHLDFVLAKDVKKLLNDRIIELIEKSGYSGEQYNVTTDDGYILNVFRILKSPSEFSNKSVDKQVIFLLSGLLASSDTWLCLGRERSLAMQLADEGYDVWLGNYRGTTYGRSHVKLSPDDKKFWDYSFHEHGYYDVPASVDFILNITNQNSLTYIGVSMGTTSIFTTLSERPEYNLKIQLVICLGPVASFSNQPHIEFLLAPIGISILKIFDPIGRFEIIPQSPLYSLLFEEICMKHDIVDLCMIPLDITFGKDHEQRDTDKLSHVLKYYPAGTSVKTLFHYGQFLVQKHTEEIIKRVSSKVISEPVPYKAFNHIDFVFARDVKKLLNDRIIERLYQFTNKKIFFDDNKLINTNYYKLNYLFLSLSINILIIVKIIKYIELIEKSGYLGEQHNVTTEDGYILKVFRILKSPSEASNKSVDKPAIFLLNGILATSDTWLYLGPQRSLAIQLADKGYDVWLGNFRGTSYGRSHVELSPDDKKFWDYSFYEHGYYDVPASIDFVLNITNQNSLIYIGMSMGTTSIFITLSERPEYNLKIQLVICLCPVADFSNQPHFEFFWVPIGISILKMFDPTGRFEIISQSPIYRLLFEEICIKHNIVDLCLMPLDILFGKDREQIDTDSIRFTLKYYPAGISVKTLFHYGQLIVQKRGFRQFDYGSSILNIQHYGKSKPPKYNLKNVKSPMLFFYDGFRKFDYENSDENIKRYGKSKPPKYNLKNVKSPMLIFHGENDPVSTAKDTEEIIKRVSSKVIAISVPFDYFTHLDFIMAKNLKNLVNNQLIKQLDQFTKENIF</sequence>
<evidence type="ECO:0000256" key="6">
    <source>
        <dbReference type="ARBA" id="ARBA00023180"/>
    </source>
</evidence>
<dbReference type="Gene3D" id="3.40.50.1820">
    <property type="entry name" value="alpha/beta hydrolase"/>
    <property type="match status" value="4"/>
</dbReference>
<dbReference type="InterPro" id="IPR029058">
    <property type="entry name" value="AB_hydrolase_fold"/>
</dbReference>
<evidence type="ECO:0000256" key="1">
    <source>
        <dbReference type="ARBA" id="ARBA00010701"/>
    </source>
</evidence>
<keyword evidence="6" id="KW-0325">Glycoprotein</keyword>
<dbReference type="SUPFAM" id="SSF53474">
    <property type="entry name" value="alpha/beta-Hydrolases"/>
    <property type="match status" value="4"/>
</dbReference>
<keyword evidence="9" id="KW-1185">Reference proteome</keyword>
<feature type="domain" description="Partial AB-hydrolase lipase" evidence="7">
    <location>
        <begin position="6"/>
        <end position="67"/>
    </location>
</feature>
<dbReference type="AlphaFoldDB" id="A0A834XT45"/>
<evidence type="ECO:0000256" key="5">
    <source>
        <dbReference type="ARBA" id="ARBA00023098"/>
    </source>
</evidence>
<evidence type="ECO:0000259" key="7">
    <source>
        <dbReference type="Pfam" id="PF04083"/>
    </source>
</evidence>
<dbReference type="InterPro" id="IPR006693">
    <property type="entry name" value="AB_hydrolase_lipase"/>
</dbReference>
<dbReference type="Pfam" id="PF04083">
    <property type="entry name" value="Abhydro_lipase"/>
    <property type="match status" value="3"/>
</dbReference>
<protein>
    <recommendedName>
        <fullName evidence="7">Partial AB-hydrolase lipase domain-containing protein</fullName>
    </recommendedName>
</protein>